<dbReference type="KEGG" id="ddh:Desde_3170"/>
<dbReference type="PANTHER" id="PTHR35007:SF2">
    <property type="entry name" value="PILUS ASSEMBLE PROTEIN"/>
    <property type="match status" value="1"/>
</dbReference>
<keyword evidence="1" id="KW-0812">Transmembrane</keyword>
<evidence type="ECO:0000256" key="1">
    <source>
        <dbReference type="SAM" id="Phobius"/>
    </source>
</evidence>
<dbReference type="eggNOG" id="ENOG5033U9E">
    <property type="taxonomic scope" value="Bacteria"/>
</dbReference>
<feature type="transmembrane region" description="Helical" evidence="1">
    <location>
        <begin position="68"/>
        <end position="86"/>
    </location>
</feature>
<dbReference type="OrthoDB" id="1796662at2"/>
<dbReference type="STRING" id="756499.Desde_3170"/>
<dbReference type="AlphaFoldDB" id="I4ABX6"/>
<feature type="transmembrane region" description="Helical" evidence="1">
    <location>
        <begin position="92"/>
        <end position="110"/>
    </location>
</feature>
<feature type="transmembrane region" description="Helical" evidence="1">
    <location>
        <begin position="261"/>
        <end position="284"/>
    </location>
</feature>
<protein>
    <submittedName>
        <fullName evidence="2">Flp pilus assembly protein TadB</fullName>
    </submittedName>
</protein>
<keyword evidence="1" id="KW-0472">Membrane</keyword>
<accession>I4ABX6</accession>
<evidence type="ECO:0000313" key="3">
    <source>
        <dbReference type="Proteomes" id="UP000006053"/>
    </source>
</evidence>
<dbReference type="EMBL" id="CP003348">
    <property type="protein sequence ID" value="AFM01461.1"/>
    <property type="molecule type" value="Genomic_DNA"/>
</dbReference>
<organism evidence="2 3">
    <name type="scientific">Desulfitobacterium dehalogenans (strain ATCC 51507 / DSM 9161 / JW/IU-DC1)</name>
    <dbReference type="NCBI Taxonomy" id="756499"/>
    <lineage>
        <taxon>Bacteria</taxon>
        <taxon>Bacillati</taxon>
        <taxon>Bacillota</taxon>
        <taxon>Clostridia</taxon>
        <taxon>Eubacteriales</taxon>
        <taxon>Desulfitobacteriaceae</taxon>
        <taxon>Desulfitobacterium</taxon>
    </lineage>
</organism>
<name>I4ABX6_DESDJ</name>
<feature type="transmembrane region" description="Helical" evidence="1">
    <location>
        <begin position="235"/>
        <end position="255"/>
    </location>
</feature>
<proteinExistence type="predicted"/>
<dbReference type="RefSeq" id="WP_014794941.1">
    <property type="nucleotide sequence ID" value="NC_018017.1"/>
</dbReference>
<gene>
    <name evidence="2" type="ordered locus">Desde_3170</name>
</gene>
<evidence type="ECO:0000313" key="2">
    <source>
        <dbReference type="EMBL" id="AFM01461.1"/>
    </source>
</evidence>
<reference evidence="3" key="1">
    <citation type="submission" date="2012-06" db="EMBL/GenBank/DDBJ databases">
        <title>Complete sequence of Desulfitobacterium dehalogenans ATCC 51507.</title>
        <authorList>
            <person name="Lucas S."/>
            <person name="Han J."/>
            <person name="Lapidus A."/>
            <person name="Cheng J.-F."/>
            <person name="Goodwin L."/>
            <person name="Pitluck S."/>
            <person name="Peters L."/>
            <person name="Ovchinnikova G."/>
            <person name="Teshima H."/>
            <person name="Detter J.C."/>
            <person name="Han C."/>
            <person name="Tapia R."/>
            <person name="Land M."/>
            <person name="Hauser L."/>
            <person name="Kyrpides N."/>
            <person name="Ivanova N."/>
            <person name="Pagani I."/>
            <person name="Kruse T."/>
            <person name="de Vos W.M."/>
            <person name="Smidt H."/>
            <person name="Woyke T."/>
        </authorList>
    </citation>
    <scope>NUCLEOTIDE SEQUENCE [LARGE SCALE GENOMIC DNA]</scope>
    <source>
        <strain evidence="3">ATCC 51507 / DSM 9161 / JW/IU-DC1</strain>
    </source>
</reference>
<sequence length="297" mass="33472" precursor="true">MEWSLLSLLSALAMAIAFFLWQKNKEKGLTFDEKTEEVVKSVRKKEEKAKKGNVVTLQSLTILGVPYLRYRVLSFVFGFIVTFAWLAIAQNYVAAVIMYAVGFQLPGLYYERKAAGLLDMRDRQVAIFVGTTADGLGNGRTINEALWQAALLMREEPMYSIAQTYMKKIGAKVSIEVAITEMAQEINTPSFLFFANLVTTVKKVGTKGSDSFDILDFKFKEEEDIQSDLRGEVSLWMNLLLAFLSVSLAGPLVYRSFMPDVWLVIPTTFGWLLALSAIGTVIIFNSLRKYSRFRVTL</sequence>
<feature type="transmembrane region" description="Helical" evidence="1">
    <location>
        <begin position="6"/>
        <end position="21"/>
    </location>
</feature>
<reference evidence="2 3" key="2">
    <citation type="journal article" date="2015" name="J. Bacteriol.">
        <title>Genomic, proteomic, and biochemical analysis of the organohalide respiratory pathway in Desulfitobacterium dehalogenans.</title>
        <authorList>
            <person name="Kruse T."/>
            <person name="van de Pas B.A."/>
            <person name="Atteia A."/>
            <person name="Krab K."/>
            <person name="Hagen W.R."/>
            <person name="Goodwin L."/>
            <person name="Chain P."/>
            <person name="Boeren S."/>
            <person name="Maphosa F."/>
            <person name="Schraa G."/>
            <person name="de Vos W.M."/>
            <person name="van der Oost J."/>
            <person name="Smidt H."/>
            <person name="Stams A.J."/>
        </authorList>
    </citation>
    <scope>NUCLEOTIDE SEQUENCE [LARGE SCALE GENOMIC DNA]</scope>
    <source>
        <strain evidence="3">ATCC 51507 / DSM 9161 / JW/IU-DC1</strain>
    </source>
</reference>
<dbReference type="PANTHER" id="PTHR35007">
    <property type="entry name" value="INTEGRAL MEMBRANE PROTEIN-RELATED"/>
    <property type="match status" value="1"/>
</dbReference>
<dbReference type="Proteomes" id="UP000006053">
    <property type="component" value="Chromosome"/>
</dbReference>
<keyword evidence="3" id="KW-1185">Reference proteome</keyword>
<keyword evidence="1" id="KW-1133">Transmembrane helix</keyword>
<dbReference type="HOGENOM" id="CLU_949056_0_0_9"/>